<dbReference type="OrthoDB" id="9794407at2"/>
<evidence type="ECO:0000313" key="6">
    <source>
        <dbReference type="Proteomes" id="UP000005317"/>
    </source>
</evidence>
<dbReference type="InterPro" id="IPR020019">
    <property type="entry name" value="AcTrfase_PglD-like"/>
</dbReference>
<protein>
    <submittedName>
        <fullName evidence="5">Sugar O-acyltransferase, sialic acid O-acetyltransferase NeuD family</fullName>
    </submittedName>
</protein>
<keyword evidence="5" id="KW-0012">Acyltransferase</keyword>
<feature type="domain" description="PglD N-terminal" evidence="4">
    <location>
        <begin position="3"/>
        <end position="70"/>
    </location>
</feature>
<feature type="site" description="Increases basicity of active site His" evidence="2">
    <location>
        <position position="140"/>
    </location>
</feature>
<dbReference type="PANTHER" id="PTHR43300">
    <property type="entry name" value="ACETYLTRANSFERASE"/>
    <property type="match status" value="1"/>
</dbReference>
<dbReference type="RefSeq" id="WP_002708152.1">
    <property type="nucleotide sequence ID" value="NZ_JH651384.1"/>
</dbReference>
<dbReference type="Pfam" id="PF00132">
    <property type="entry name" value="Hexapep"/>
    <property type="match status" value="1"/>
</dbReference>
<evidence type="ECO:0000256" key="3">
    <source>
        <dbReference type="PIRSR" id="PIRSR620019-2"/>
    </source>
</evidence>
<dbReference type="Pfam" id="PF17836">
    <property type="entry name" value="PglD_N"/>
    <property type="match status" value="1"/>
</dbReference>
<dbReference type="SUPFAM" id="SSF51161">
    <property type="entry name" value="Trimeric LpxA-like enzymes"/>
    <property type="match status" value="1"/>
</dbReference>
<evidence type="ECO:0000256" key="1">
    <source>
        <dbReference type="ARBA" id="ARBA00007274"/>
    </source>
</evidence>
<dbReference type="EMBL" id="JH651384">
    <property type="protein sequence ID" value="EIJ34211.1"/>
    <property type="molecule type" value="Genomic_DNA"/>
</dbReference>
<comment type="similarity">
    <text evidence="1">Belongs to the transferase hexapeptide repeat family.</text>
</comment>
<feature type="binding site" evidence="3">
    <location>
        <position position="148"/>
    </location>
    <ligand>
        <name>acetyl-CoA</name>
        <dbReference type="ChEBI" id="CHEBI:57288"/>
    </ligand>
</feature>
<feature type="active site" description="Proton acceptor" evidence="2">
    <location>
        <position position="139"/>
    </location>
</feature>
<organism evidence="5 6">
    <name type="scientific">Thiothrix nivea (strain ATCC 35100 / DSM 5205 / JP2)</name>
    <dbReference type="NCBI Taxonomy" id="870187"/>
    <lineage>
        <taxon>Bacteria</taxon>
        <taxon>Pseudomonadati</taxon>
        <taxon>Pseudomonadota</taxon>
        <taxon>Gammaproteobacteria</taxon>
        <taxon>Thiotrichales</taxon>
        <taxon>Thiotrichaceae</taxon>
        <taxon>Thiothrix</taxon>
    </lineage>
</organism>
<keyword evidence="5" id="KW-0808">Transferase</keyword>
<proteinExistence type="inferred from homology"/>
<gene>
    <name evidence="5" type="ORF">Thini_1617</name>
</gene>
<dbReference type="CDD" id="cd03360">
    <property type="entry name" value="LbH_AT_putative"/>
    <property type="match status" value="1"/>
</dbReference>
<evidence type="ECO:0000259" key="4">
    <source>
        <dbReference type="Pfam" id="PF17836"/>
    </source>
</evidence>
<dbReference type="GO" id="GO:0016746">
    <property type="term" value="F:acyltransferase activity"/>
    <property type="evidence" value="ECO:0007669"/>
    <property type="project" value="UniProtKB-KW"/>
</dbReference>
<feature type="binding site" evidence="3">
    <location>
        <position position="69"/>
    </location>
    <ligand>
        <name>substrate</name>
    </ligand>
</feature>
<name>A0A656HAW2_THINJ</name>
<dbReference type="Gene3D" id="3.40.50.20">
    <property type="match status" value="1"/>
</dbReference>
<dbReference type="InterPro" id="IPR011004">
    <property type="entry name" value="Trimer_LpxA-like_sf"/>
</dbReference>
<evidence type="ECO:0000313" key="5">
    <source>
        <dbReference type="EMBL" id="EIJ34211.1"/>
    </source>
</evidence>
<evidence type="ECO:0000256" key="2">
    <source>
        <dbReference type="PIRSR" id="PIRSR620019-1"/>
    </source>
</evidence>
<reference evidence="6" key="1">
    <citation type="journal article" date="2011" name="Stand. Genomic Sci.">
        <title>Genome sequence of the filamentous, gliding Thiothrix nivea neotype strain (JP2(T)).</title>
        <authorList>
            <person name="Lapidus A."/>
            <person name="Nolan M."/>
            <person name="Lucas S."/>
            <person name="Glavina Del Rio T."/>
            <person name="Tice H."/>
            <person name="Cheng J.F."/>
            <person name="Tapia R."/>
            <person name="Han C."/>
            <person name="Goodwin L."/>
            <person name="Pitluck S."/>
            <person name="Liolios K."/>
            <person name="Pagani I."/>
            <person name="Ivanova N."/>
            <person name="Huntemann M."/>
            <person name="Mavromatis K."/>
            <person name="Mikhailova N."/>
            <person name="Pati A."/>
            <person name="Chen A."/>
            <person name="Palaniappan K."/>
            <person name="Land M."/>
            <person name="Brambilla E.M."/>
            <person name="Rohde M."/>
            <person name="Abt B."/>
            <person name="Verbarg S."/>
            <person name="Goker M."/>
            <person name="Bristow J."/>
            <person name="Eisen J.A."/>
            <person name="Markowitz V."/>
            <person name="Hugenholtz P."/>
            <person name="Kyrpides N.C."/>
            <person name="Klenk H.P."/>
            <person name="Woyke T."/>
        </authorList>
    </citation>
    <scope>NUCLEOTIDE SEQUENCE [LARGE SCALE GENOMIC DNA]</scope>
    <source>
        <strain evidence="6">ATCC 35100 / DSM 5205 / JP2</strain>
    </source>
</reference>
<dbReference type="InterPro" id="IPR050179">
    <property type="entry name" value="Trans_hexapeptide_repeat"/>
</dbReference>
<accession>A0A656HAW2</accession>
<dbReference type="InterPro" id="IPR041561">
    <property type="entry name" value="PglD_N"/>
</dbReference>
<dbReference type="InterPro" id="IPR001451">
    <property type="entry name" value="Hexapep"/>
</dbReference>
<dbReference type="PANTHER" id="PTHR43300:SF7">
    <property type="entry name" value="UDP-N-ACETYLBACILLOSAMINE N-ACETYLTRANSFERASE"/>
    <property type="match status" value="1"/>
</dbReference>
<keyword evidence="6" id="KW-1185">Reference proteome</keyword>
<dbReference type="NCBIfam" id="TIGR03570">
    <property type="entry name" value="NeuD_NnaD"/>
    <property type="match status" value="1"/>
</dbReference>
<dbReference type="Gene3D" id="2.160.10.10">
    <property type="entry name" value="Hexapeptide repeat proteins"/>
    <property type="match status" value="1"/>
</dbReference>
<dbReference type="AlphaFoldDB" id="A0A656HAW2"/>
<sequence length="192" mass="20550">MKKLLLIGAGGHCKSCIDVIEQQDLYEIAGIIDKPDSASEAVLGYSVIGTDGELPALKQNFDYALITVGHLRNVTPRVKLYELLRKLGYQLPVIVSPLSYVSKHAKVGAGTIIMHHVIVNADAEIGDNCIINTKALVEHDAQVGNHCHISTNAVVNGGVNVGERSFIGSSATTKQYIDIPTDSFIKAGSLTQ</sequence>
<dbReference type="Proteomes" id="UP000005317">
    <property type="component" value="Unassembled WGS sequence"/>
</dbReference>